<keyword evidence="2" id="KW-1185">Reference proteome</keyword>
<evidence type="ECO:0000313" key="1">
    <source>
        <dbReference type="EMBL" id="KAJ3056310.1"/>
    </source>
</evidence>
<accession>A0AAD5X8P2</accession>
<dbReference type="Proteomes" id="UP001212841">
    <property type="component" value="Unassembled WGS sequence"/>
</dbReference>
<dbReference type="EMBL" id="JADGJD010000038">
    <property type="protein sequence ID" value="KAJ3056310.1"/>
    <property type="molecule type" value="Genomic_DNA"/>
</dbReference>
<evidence type="ECO:0000313" key="2">
    <source>
        <dbReference type="Proteomes" id="UP001212841"/>
    </source>
</evidence>
<name>A0AAD5X8P2_9FUNG</name>
<dbReference type="Pfam" id="PF24787">
    <property type="entry name" value="TEX47"/>
    <property type="match status" value="1"/>
</dbReference>
<comment type="caution">
    <text evidence="1">The sequence shown here is derived from an EMBL/GenBank/DDBJ whole genome shotgun (WGS) entry which is preliminary data.</text>
</comment>
<gene>
    <name evidence="1" type="ORF">HK097_007410</name>
</gene>
<dbReference type="PANTHER" id="PTHR34035">
    <property type="entry name" value="TESTIS-EXPRESSED PROTEIN 47"/>
    <property type="match status" value="1"/>
</dbReference>
<dbReference type="PANTHER" id="PTHR34035:SF1">
    <property type="entry name" value="TESTIS-EXPRESSED PROTEIN 47"/>
    <property type="match status" value="1"/>
</dbReference>
<dbReference type="InterPro" id="IPR055308">
    <property type="entry name" value="TEX47-like"/>
</dbReference>
<protein>
    <submittedName>
        <fullName evidence="1">Uncharacterized protein</fullName>
    </submittedName>
</protein>
<sequence>MIDDIAGRFYPFWASRVVDPKSFDVDQEYDTEEGRAKTVSGVCVNVANLGTSLAGLTKNDLKPALDELADRYRNLMPQPEVITRLSARKDVMSVDQWCEVFDGHVPLTLESELVWPVAKPIVV</sequence>
<dbReference type="AlphaFoldDB" id="A0AAD5X8P2"/>
<reference evidence="1" key="1">
    <citation type="submission" date="2020-05" db="EMBL/GenBank/DDBJ databases">
        <title>Phylogenomic resolution of chytrid fungi.</title>
        <authorList>
            <person name="Stajich J.E."/>
            <person name="Amses K."/>
            <person name="Simmons R."/>
            <person name="Seto K."/>
            <person name="Myers J."/>
            <person name="Bonds A."/>
            <person name="Quandt C.A."/>
            <person name="Barry K."/>
            <person name="Liu P."/>
            <person name="Grigoriev I."/>
            <person name="Longcore J.E."/>
            <person name="James T.Y."/>
        </authorList>
    </citation>
    <scope>NUCLEOTIDE SEQUENCE</scope>
    <source>
        <strain evidence="1">JEL0318</strain>
    </source>
</reference>
<proteinExistence type="predicted"/>
<organism evidence="1 2">
    <name type="scientific">Rhizophlyctis rosea</name>
    <dbReference type="NCBI Taxonomy" id="64517"/>
    <lineage>
        <taxon>Eukaryota</taxon>
        <taxon>Fungi</taxon>
        <taxon>Fungi incertae sedis</taxon>
        <taxon>Chytridiomycota</taxon>
        <taxon>Chytridiomycota incertae sedis</taxon>
        <taxon>Chytridiomycetes</taxon>
        <taxon>Rhizophlyctidales</taxon>
        <taxon>Rhizophlyctidaceae</taxon>
        <taxon>Rhizophlyctis</taxon>
    </lineage>
</organism>